<protein>
    <submittedName>
        <fullName evidence="4">ShKT domain-containing protein</fullName>
    </submittedName>
</protein>
<evidence type="ECO:0000313" key="2">
    <source>
        <dbReference type="EMBL" id="VDM43943.1"/>
    </source>
</evidence>
<organism evidence="3 4">
    <name type="scientific">Toxocara canis</name>
    <name type="common">Canine roundworm</name>
    <dbReference type="NCBI Taxonomy" id="6265"/>
    <lineage>
        <taxon>Eukaryota</taxon>
        <taxon>Metazoa</taxon>
        <taxon>Ecdysozoa</taxon>
        <taxon>Nematoda</taxon>
        <taxon>Chromadorea</taxon>
        <taxon>Rhabditida</taxon>
        <taxon>Spirurina</taxon>
        <taxon>Ascaridomorpha</taxon>
        <taxon>Ascaridoidea</taxon>
        <taxon>Toxocaridae</taxon>
        <taxon>Toxocara</taxon>
    </lineage>
</organism>
<evidence type="ECO:0000313" key="4">
    <source>
        <dbReference type="WBParaSite" id="TCNE_0001262201-mRNA-1"/>
    </source>
</evidence>
<reference evidence="2 3" key="2">
    <citation type="submission" date="2018-11" db="EMBL/GenBank/DDBJ databases">
        <authorList>
            <consortium name="Pathogen Informatics"/>
        </authorList>
    </citation>
    <scope>NUCLEOTIDE SEQUENCE [LARGE SCALE GENOMIC DNA]</scope>
</reference>
<sequence length="103" mass="11813">MTLLFAPELYKNAGQPTNNAQEAQSRNPAVPEFQTRRETAGESTVTFPDRSECGHYQEEQYDPPSPCFLYGPWHRAKECYFVNRTCNDCKLVGHEKGYCKNFA</sequence>
<name>A0A183UVV2_TOXCA</name>
<proteinExistence type="predicted"/>
<keyword evidence="3" id="KW-1185">Reference proteome</keyword>
<dbReference type="AlphaFoldDB" id="A0A183UVV2"/>
<evidence type="ECO:0000313" key="3">
    <source>
        <dbReference type="Proteomes" id="UP000050794"/>
    </source>
</evidence>
<feature type="compositionally biased region" description="Polar residues" evidence="1">
    <location>
        <begin position="14"/>
        <end position="27"/>
    </location>
</feature>
<accession>A0A183UVV2</accession>
<gene>
    <name evidence="2" type="ORF">TCNE_LOCUS12622</name>
</gene>
<dbReference type="Proteomes" id="UP000050794">
    <property type="component" value="Unassembled WGS sequence"/>
</dbReference>
<feature type="region of interest" description="Disordered" evidence="1">
    <location>
        <begin position="13"/>
        <end position="49"/>
    </location>
</feature>
<dbReference type="EMBL" id="UYWY01021351">
    <property type="protein sequence ID" value="VDM43943.1"/>
    <property type="molecule type" value="Genomic_DNA"/>
</dbReference>
<evidence type="ECO:0000256" key="1">
    <source>
        <dbReference type="SAM" id="MobiDB-lite"/>
    </source>
</evidence>
<reference evidence="4" key="1">
    <citation type="submission" date="2016-06" db="UniProtKB">
        <authorList>
            <consortium name="WormBaseParasite"/>
        </authorList>
    </citation>
    <scope>IDENTIFICATION</scope>
</reference>
<dbReference type="WBParaSite" id="TCNE_0001262201-mRNA-1">
    <property type="protein sequence ID" value="TCNE_0001262201-mRNA-1"/>
    <property type="gene ID" value="TCNE_0001262201"/>
</dbReference>